<evidence type="ECO:0000256" key="1">
    <source>
        <dbReference type="SAM" id="MobiDB-lite"/>
    </source>
</evidence>
<keyword evidence="4" id="KW-1185">Reference proteome</keyword>
<evidence type="ECO:0000256" key="2">
    <source>
        <dbReference type="SAM" id="Phobius"/>
    </source>
</evidence>
<proteinExistence type="predicted"/>
<keyword evidence="2" id="KW-0472">Membrane</keyword>
<dbReference type="EMBL" id="VHJK01000001">
    <property type="protein sequence ID" value="TRD12054.1"/>
    <property type="molecule type" value="Genomic_DNA"/>
</dbReference>
<dbReference type="Proteomes" id="UP000316343">
    <property type="component" value="Unassembled WGS sequence"/>
</dbReference>
<name>A0A547PDC4_9SPHN</name>
<keyword evidence="2" id="KW-0812">Transmembrane</keyword>
<protein>
    <submittedName>
        <fullName evidence="3">Uncharacterized protein</fullName>
    </submittedName>
</protein>
<evidence type="ECO:0000313" key="4">
    <source>
        <dbReference type="Proteomes" id="UP000316343"/>
    </source>
</evidence>
<comment type="caution">
    <text evidence="3">The sequence shown here is derived from an EMBL/GenBank/DDBJ whole genome shotgun (WGS) entry which is preliminary data.</text>
</comment>
<dbReference type="RefSeq" id="WP_142788327.1">
    <property type="nucleotide sequence ID" value="NZ_VHJK01000001.1"/>
</dbReference>
<reference evidence="3 4" key="1">
    <citation type="submission" date="2019-06" db="EMBL/GenBank/DDBJ databases">
        <title>Erythrobacter insulae sp. nov., isolated from a tidal flat.</title>
        <authorList>
            <person name="Yoon J.-H."/>
        </authorList>
    </citation>
    <scope>NUCLEOTIDE SEQUENCE [LARGE SCALE GENOMIC DNA]</scope>
    <source>
        <strain evidence="3 4">JBTF-M21</strain>
    </source>
</reference>
<feature type="region of interest" description="Disordered" evidence="1">
    <location>
        <begin position="78"/>
        <end position="103"/>
    </location>
</feature>
<organism evidence="3 4">
    <name type="scientific">Erythrobacter insulae</name>
    <dbReference type="NCBI Taxonomy" id="2584124"/>
    <lineage>
        <taxon>Bacteria</taxon>
        <taxon>Pseudomonadati</taxon>
        <taxon>Pseudomonadota</taxon>
        <taxon>Alphaproteobacteria</taxon>
        <taxon>Sphingomonadales</taxon>
        <taxon>Erythrobacteraceae</taxon>
        <taxon>Erythrobacter/Porphyrobacter group</taxon>
        <taxon>Erythrobacter</taxon>
    </lineage>
</organism>
<keyword evidence="2" id="KW-1133">Transmembrane helix</keyword>
<sequence>MRVIGDLIENVFGSIRLIFLLGFAAIVLFGLFMTVGATVIAPQAVNAAAERAERLGEKAIDAELEARKNYQMGQEGWGYSEPRTGSGATYQDGEAVGGWGDDD</sequence>
<gene>
    <name evidence="3" type="ORF">FGU71_09415</name>
</gene>
<dbReference type="AlphaFoldDB" id="A0A547PDC4"/>
<evidence type="ECO:0000313" key="3">
    <source>
        <dbReference type="EMBL" id="TRD12054.1"/>
    </source>
</evidence>
<accession>A0A547PDC4</accession>
<dbReference type="OrthoDB" id="9936099at2"/>
<feature type="transmembrane region" description="Helical" evidence="2">
    <location>
        <begin position="17"/>
        <end position="41"/>
    </location>
</feature>